<evidence type="ECO:0000256" key="6">
    <source>
        <dbReference type="PIRNR" id="PIRNR001084"/>
    </source>
</evidence>
<dbReference type="SUPFAM" id="SSF51445">
    <property type="entry name" value="(Trans)glycosidases"/>
    <property type="match status" value="1"/>
</dbReference>
<evidence type="ECO:0000259" key="8">
    <source>
        <dbReference type="Pfam" id="PF08532"/>
    </source>
</evidence>
<evidence type="ECO:0000259" key="9">
    <source>
        <dbReference type="Pfam" id="PF08533"/>
    </source>
</evidence>
<dbReference type="EC" id="3.2.1.23" evidence="3 6"/>
<organism evidence="10 11">
    <name type="scientific">Microbispora bryophytorum subsp. camponoti</name>
    <dbReference type="NCBI Taxonomy" id="1677852"/>
    <lineage>
        <taxon>Bacteria</taxon>
        <taxon>Bacillati</taxon>
        <taxon>Actinomycetota</taxon>
        <taxon>Actinomycetes</taxon>
        <taxon>Streptosporangiales</taxon>
        <taxon>Streptosporangiaceae</taxon>
        <taxon>Microbispora</taxon>
    </lineage>
</organism>
<dbReference type="InterPro" id="IPR013529">
    <property type="entry name" value="Glyco_hydro_42_N"/>
</dbReference>
<dbReference type="Pfam" id="PF08532">
    <property type="entry name" value="Glyco_hydro_42M"/>
    <property type="match status" value="1"/>
</dbReference>
<accession>A0ABR8L5Z6</accession>
<dbReference type="Proteomes" id="UP000653231">
    <property type="component" value="Unassembled WGS sequence"/>
</dbReference>
<protein>
    <recommendedName>
        <fullName evidence="3 6">Beta-galactosidase</fullName>
        <shortName evidence="6">Beta-gal</shortName>
        <ecNumber evidence="3 6">3.2.1.23</ecNumber>
    </recommendedName>
</protein>
<keyword evidence="5 6" id="KW-0326">Glycosidase</keyword>
<evidence type="ECO:0000313" key="10">
    <source>
        <dbReference type="EMBL" id="MBD3145661.1"/>
    </source>
</evidence>
<evidence type="ECO:0000259" key="7">
    <source>
        <dbReference type="Pfam" id="PF02449"/>
    </source>
</evidence>
<dbReference type="InterPro" id="IPR029062">
    <property type="entry name" value="Class_I_gatase-like"/>
</dbReference>
<sequence>MRMPLWYGGDYNPEQWPEEVWAEDVALMRRAGVTLVTVGVFSWSRLEPAEGRYTFGWLDRVLDLLAGGGIGVDLAVPTASPPPWFSLEHPDALTVTRDGVRLTHGSRDTYCVSAPAYREASLRITRALAERYRDHRAPVMWHVHNEYGTPCHCDHAAAAFRAWLRRRYGGLDALNDAWTTAFWGQRYSDWAQITPPRATQYLPNPAQALDFRRFVSDEMLAHFAEQRDLLRELTPGVPVTTNYVLAGWACVDHWKWSREVDLVSVDDYPSGRGMAAAEQTAFAADLARSWAGGRPWLLMEQATGYVLGPRASPKEPGEIARHSLQHVARGSQGAMFFQWRASRGGAEQWHPGMVPHAGPDSRVFREVCALGEALGRIPAPVDGPLIGPPVVEAEVAILWDEEAWWAVQGPGLPSAEIDYLAAAQQAHRVLWRQGVAVCFAHPSHDLPPYRAVLVPSLYLISDEAARNLAAYVEGGGTLVVSFFSGIADEHTRIRPGGYPGALREVLGIRVEEFRPLAEPVELPELGPSTVWSEVVHLDGAEAVARYPGGGPAVTRHRVGAGTAWYVSTRLDDSGYARVLAQAGPAGSGTPGVEVVRQRDRVFAINHTEDEQPVPVDGTDLITGRPVDGSLGPGGYVVVPVQTRPAVDPRRFRDLPNHR</sequence>
<feature type="domain" description="Beta-galactosidase trimerisation" evidence="8">
    <location>
        <begin position="393"/>
        <end position="582"/>
    </location>
</feature>
<dbReference type="InterPro" id="IPR013738">
    <property type="entry name" value="Beta_galactosidase_Trimer"/>
</dbReference>
<dbReference type="Pfam" id="PF02449">
    <property type="entry name" value="Glyco_hydro_42"/>
    <property type="match status" value="1"/>
</dbReference>
<evidence type="ECO:0000256" key="3">
    <source>
        <dbReference type="ARBA" id="ARBA00012756"/>
    </source>
</evidence>
<comment type="similarity">
    <text evidence="2 6">Belongs to the glycosyl hydrolase 42 family.</text>
</comment>
<dbReference type="PIRSF" id="PIRSF001084">
    <property type="entry name" value="B-galactosidase"/>
    <property type="match status" value="1"/>
</dbReference>
<evidence type="ECO:0000256" key="2">
    <source>
        <dbReference type="ARBA" id="ARBA00005940"/>
    </source>
</evidence>
<dbReference type="InterPro" id="IPR013780">
    <property type="entry name" value="Glyco_hydro_b"/>
</dbReference>
<dbReference type="InterPro" id="IPR003476">
    <property type="entry name" value="Glyco_hydro_42"/>
</dbReference>
<reference evidence="10 11" key="1">
    <citation type="submission" date="2020-09" db="EMBL/GenBank/DDBJ databases">
        <title>Actinomycete isolated from the Camponotus japonicus Mayr.</title>
        <authorList>
            <person name="Gong X."/>
        </authorList>
    </citation>
    <scope>NUCLEOTIDE SEQUENCE [LARGE SCALE GENOMIC DNA]</scope>
    <source>
        <strain evidence="10 11">2C-HV3</strain>
    </source>
</reference>
<dbReference type="CDD" id="cd03143">
    <property type="entry name" value="A4_beta-galactosidase_middle_domain"/>
    <property type="match status" value="1"/>
</dbReference>
<evidence type="ECO:0000256" key="4">
    <source>
        <dbReference type="ARBA" id="ARBA00022801"/>
    </source>
</evidence>
<proteinExistence type="inferred from homology"/>
<dbReference type="Gene3D" id="3.40.50.880">
    <property type="match status" value="1"/>
</dbReference>
<feature type="domain" description="Beta-galactosidase C-terminal" evidence="9">
    <location>
        <begin position="591"/>
        <end position="638"/>
    </location>
</feature>
<evidence type="ECO:0000256" key="1">
    <source>
        <dbReference type="ARBA" id="ARBA00001412"/>
    </source>
</evidence>
<gene>
    <name evidence="10" type="ORF">IEQ31_21055</name>
</gene>
<evidence type="ECO:0000313" key="11">
    <source>
        <dbReference type="Proteomes" id="UP000653231"/>
    </source>
</evidence>
<dbReference type="InterPro" id="IPR013739">
    <property type="entry name" value="Beta_galactosidase_C"/>
</dbReference>
<dbReference type="InterPro" id="IPR017853">
    <property type="entry name" value="GH"/>
</dbReference>
<dbReference type="RefSeq" id="WP_191053080.1">
    <property type="nucleotide sequence ID" value="NZ_JACXRZ010000015.1"/>
</dbReference>
<evidence type="ECO:0000256" key="5">
    <source>
        <dbReference type="ARBA" id="ARBA00023295"/>
    </source>
</evidence>
<dbReference type="Pfam" id="PF08533">
    <property type="entry name" value="Glyco_hydro_42C"/>
    <property type="match status" value="1"/>
</dbReference>
<name>A0ABR8L5Z6_9ACTN</name>
<feature type="domain" description="Glycoside hydrolase family 42 N-terminal" evidence="7">
    <location>
        <begin position="10"/>
        <end position="375"/>
    </location>
</feature>
<keyword evidence="4 6" id="KW-0378">Hydrolase</keyword>
<keyword evidence="11" id="KW-1185">Reference proteome</keyword>
<dbReference type="Gene3D" id="2.60.40.1180">
    <property type="entry name" value="Golgi alpha-mannosidase II"/>
    <property type="match status" value="1"/>
</dbReference>
<comment type="caution">
    <text evidence="10">The sequence shown here is derived from an EMBL/GenBank/DDBJ whole genome shotgun (WGS) entry which is preliminary data.</text>
</comment>
<comment type="catalytic activity">
    <reaction evidence="1 6">
        <text>Hydrolysis of terminal non-reducing beta-D-galactose residues in beta-D-galactosides.</text>
        <dbReference type="EC" id="3.2.1.23"/>
    </reaction>
</comment>
<dbReference type="PANTHER" id="PTHR36447">
    <property type="entry name" value="BETA-GALACTOSIDASE GANA"/>
    <property type="match status" value="1"/>
</dbReference>
<dbReference type="PANTHER" id="PTHR36447:SF1">
    <property type="entry name" value="BETA-GALACTOSIDASE GANA"/>
    <property type="match status" value="1"/>
</dbReference>
<dbReference type="Gene3D" id="3.20.20.80">
    <property type="entry name" value="Glycosidases"/>
    <property type="match status" value="1"/>
</dbReference>
<dbReference type="SUPFAM" id="SSF52317">
    <property type="entry name" value="Class I glutamine amidotransferase-like"/>
    <property type="match status" value="1"/>
</dbReference>
<dbReference type="EMBL" id="JACXRZ010000015">
    <property type="protein sequence ID" value="MBD3145661.1"/>
    <property type="molecule type" value="Genomic_DNA"/>
</dbReference>